<keyword evidence="5 7" id="KW-0808">Transferase</keyword>
<evidence type="ECO:0000256" key="3">
    <source>
        <dbReference type="ARBA" id="ARBA00011424"/>
    </source>
</evidence>
<dbReference type="UniPathway" id="UPA00028">
    <property type="reaction ID" value="UER00003"/>
</dbReference>
<comment type="function">
    <text evidence="6 7">Catalyzes the reversible reaction in which hydroxymethyl group from 5,10-methylenetetrahydrofolate is transferred onto alpha-ketoisovalerate to form ketopantoate.</text>
</comment>
<dbReference type="GO" id="GO:0000287">
    <property type="term" value="F:magnesium ion binding"/>
    <property type="evidence" value="ECO:0007669"/>
    <property type="project" value="TreeGrafter"/>
</dbReference>
<dbReference type="HAMAP" id="MF_00156">
    <property type="entry name" value="PanB"/>
    <property type="match status" value="1"/>
</dbReference>
<dbReference type="AlphaFoldDB" id="A0A7Z0CJR9"/>
<dbReference type="NCBIfam" id="TIGR00222">
    <property type="entry name" value="panB"/>
    <property type="match status" value="1"/>
</dbReference>
<evidence type="ECO:0000256" key="2">
    <source>
        <dbReference type="ARBA" id="ARBA00008676"/>
    </source>
</evidence>
<feature type="binding site" evidence="7 10">
    <location>
        <position position="119"/>
    </location>
    <ligand>
        <name>Mg(2+)</name>
        <dbReference type="ChEBI" id="CHEBI:18420"/>
    </ligand>
</feature>
<dbReference type="OrthoDB" id="9781789at2"/>
<comment type="cofactor">
    <cofactor evidence="7 10">
        <name>Mg(2+)</name>
        <dbReference type="ChEBI" id="CHEBI:18420"/>
    </cofactor>
    <text evidence="7 10">Binds 1 Mg(2+) ion per subunit.</text>
</comment>
<keyword evidence="7 10" id="KW-0479">Metal-binding</keyword>
<keyword evidence="7 10" id="KW-0460">Magnesium</keyword>
<keyword evidence="7" id="KW-0963">Cytoplasm</keyword>
<comment type="similarity">
    <text evidence="2 7">Belongs to the PanB family.</text>
</comment>
<dbReference type="NCBIfam" id="NF001452">
    <property type="entry name" value="PRK00311.1"/>
    <property type="match status" value="1"/>
</dbReference>
<dbReference type="Proteomes" id="UP000547973">
    <property type="component" value="Unassembled WGS sequence"/>
</dbReference>
<organism evidence="11 12">
    <name type="scientific">Demequina lutea</name>
    <dbReference type="NCBI Taxonomy" id="431489"/>
    <lineage>
        <taxon>Bacteria</taxon>
        <taxon>Bacillati</taxon>
        <taxon>Actinomycetota</taxon>
        <taxon>Actinomycetes</taxon>
        <taxon>Micrococcales</taxon>
        <taxon>Demequinaceae</taxon>
        <taxon>Demequina</taxon>
    </lineage>
</organism>
<dbReference type="FunFam" id="3.20.20.60:FF:000003">
    <property type="entry name" value="3-methyl-2-oxobutanoate hydroxymethyltransferase"/>
    <property type="match status" value="1"/>
</dbReference>
<dbReference type="InterPro" id="IPR003700">
    <property type="entry name" value="Pantoate_hydroxy_MeTrfase"/>
</dbReference>
<evidence type="ECO:0000256" key="1">
    <source>
        <dbReference type="ARBA" id="ARBA00005033"/>
    </source>
</evidence>
<feature type="binding site" evidence="7 9">
    <location>
        <begin position="48"/>
        <end position="49"/>
    </location>
    <ligand>
        <name>3-methyl-2-oxobutanoate</name>
        <dbReference type="ChEBI" id="CHEBI:11851"/>
    </ligand>
</feature>
<keyword evidence="11" id="KW-0489">Methyltransferase</keyword>
<dbReference type="InterPro" id="IPR040442">
    <property type="entry name" value="Pyrv_kinase-like_dom_sf"/>
</dbReference>
<evidence type="ECO:0000313" key="11">
    <source>
        <dbReference type="EMBL" id="NYI41173.1"/>
    </source>
</evidence>
<reference evidence="11 12" key="1">
    <citation type="submission" date="2020-07" db="EMBL/GenBank/DDBJ databases">
        <title>Sequencing the genomes of 1000 actinobacteria strains.</title>
        <authorList>
            <person name="Klenk H.-P."/>
        </authorList>
    </citation>
    <scope>NUCLEOTIDE SEQUENCE [LARGE SCALE GENOMIC DNA]</scope>
    <source>
        <strain evidence="11 12">DSM 19970</strain>
    </source>
</reference>
<evidence type="ECO:0000256" key="8">
    <source>
        <dbReference type="PIRSR" id="PIRSR000388-1"/>
    </source>
</evidence>
<dbReference type="Gene3D" id="3.20.20.60">
    <property type="entry name" value="Phosphoenolpyruvate-binding domains"/>
    <property type="match status" value="1"/>
</dbReference>
<comment type="subcellular location">
    <subcellularLocation>
        <location evidence="7">Cytoplasm</location>
    </subcellularLocation>
</comment>
<comment type="catalytic activity">
    <reaction evidence="7">
        <text>(6R)-5,10-methylene-5,6,7,8-tetrahydrofolate + 3-methyl-2-oxobutanoate + H2O = 2-dehydropantoate + (6S)-5,6,7,8-tetrahydrofolate</text>
        <dbReference type="Rhea" id="RHEA:11824"/>
        <dbReference type="ChEBI" id="CHEBI:11561"/>
        <dbReference type="ChEBI" id="CHEBI:11851"/>
        <dbReference type="ChEBI" id="CHEBI:15377"/>
        <dbReference type="ChEBI" id="CHEBI:15636"/>
        <dbReference type="ChEBI" id="CHEBI:57453"/>
        <dbReference type="EC" id="2.1.2.11"/>
    </reaction>
</comment>
<evidence type="ECO:0000256" key="10">
    <source>
        <dbReference type="PIRSR" id="PIRSR000388-3"/>
    </source>
</evidence>
<feature type="binding site" evidence="7 10">
    <location>
        <position position="87"/>
    </location>
    <ligand>
        <name>Mg(2+)</name>
        <dbReference type="ChEBI" id="CHEBI:18420"/>
    </ligand>
</feature>
<feature type="binding site" evidence="7 9">
    <location>
        <position position="117"/>
    </location>
    <ligand>
        <name>3-methyl-2-oxobutanoate</name>
        <dbReference type="ChEBI" id="CHEBI:11851"/>
    </ligand>
</feature>
<protein>
    <recommendedName>
        <fullName evidence="7">3-methyl-2-oxobutanoate hydroxymethyltransferase</fullName>
        <ecNumber evidence="7">2.1.2.11</ecNumber>
    </recommendedName>
    <alternativeName>
        <fullName evidence="7">Ketopantoate hydroxymethyltransferase</fullName>
        <shortName evidence="7">KPHMT</shortName>
    </alternativeName>
</protein>
<gene>
    <name evidence="7" type="primary">panB</name>
    <name evidence="11" type="ORF">BKA03_001292</name>
</gene>
<keyword evidence="4 7" id="KW-0566">Pantothenate biosynthesis</keyword>
<dbReference type="Pfam" id="PF02548">
    <property type="entry name" value="Pantoate_transf"/>
    <property type="match status" value="1"/>
</dbReference>
<dbReference type="GO" id="GO:0032259">
    <property type="term" value="P:methylation"/>
    <property type="evidence" value="ECO:0007669"/>
    <property type="project" value="UniProtKB-KW"/>
</dbReference>
<evidence type="ECO:0000256" key="7">
    <source>
        <dbReference type="HAMAP-Rule" id="MF_00156"/>
    </source>
</evidence>
<dbReference type="PANTHER" id="PTHR20881">
    <property type="entry name" value="3-METHYL-2-OXOBUTANOATE HYDROXYMETHYLTRANSFERASE"/>
    <property type="match status" value="1"/>
</dbReference>
<dbReference type="RefSeq" id="WP_062074983.1">
    <property type="nucleotide sequence ID" value="NZ_BBRC01000005.1"/>
</dbReference>
<dbReference type="GO" id="GO:0005737">
    <property type="term" value="C:cytoplasm"/>
    <property type="evidence" value="ECO:0007669"/>
    <property type="project" value="UniProtKB-SubCell"/>
</dbReference>
<feature type="binding site" evidence="7 9">
    <location>
        <position position="87"/>
    </location>
    <ligand>
        <name>3-methyl-2-oxobutanoate</name>
        <dbReference type="ChEBI" id="CHEBI:11851"/>
    </ligand>
</feature>
<dbReference type="GO" id="GO:0008168">
    <property type="term" value="F:methyltransferase activity"/>
    <property type="evidence" value="ECO:0007669"/>
    <property type="project" value="UniProtKB-KW"/>
</dbReference>
<proteinExistence type="inferred from homology"/>
<dbReference type="CDD" id="cd06557">
    <property type="entry name" value="KPHMT-like"/>
    <property type="match status" value="1"/>
</dbReference>
<dbReference type="SUPFAM" id="SSF51621">
    <property type="entry name" value="Phosphoenolpyruvate/pyruvate domain"/>
    <property type="match status" value="1"/>
</dbReference>
<comment type="subunit">
    <text evidence="3 7">Homodecamer; pentamer of dimers.</text>
</comment>
<dbReference type="PANTHER" id="PTHR20881:SF0">
    <property type="entry name" value="3-METHYL-2-OXOBUTANOATE HYDROXYMETHYLTRANSFERASE"/>
    <property type="match status" value="1"/>
</dbReference>
<name>A0A7Z0CJR9_9MICO</name>
<evidence type="ECO:0000256" key="4">
    <source>
        <dbReference type="ARBA" id="ARBA00022655"/>
    </source>
</evidence>
<comment type="pathway">
    <text evidence="1 7">Cofactor biosynthesis; (R)-pantothenate biosynthesis; (R)-pantoate from 3-methyl-2-oxobutanoate: step 1/2.</text>
</comment>
<evidence type="ECO:0000256" key="5">
    <source>
        <dbReference type="ARBA" id="ARBA00022679"/>
    </source>
</evidence>
<accession>A0A7Z0CJR9</accession>
<evidence type="ECO:0000313" key="12">
    <source>
        <dbReference type="Proteomes" id="UP000547973"/>
    </source>
</evidence>
<keyword evidence="12" id="KW-1185">Reference proteome</keyword>
<feature type="active site" description="Proton acceptor" evidence="7 8">
    <location>
        <position position="186"/>
    </location>
</feature>
<dbReference type="GO" id="GO:0015940">
    <property type="term" value="P:pantothenate biosynthetic process"/>
    <property type="evidence" value="ECO:0007669"/>
    <property type="project" value="UniProtKB-UniRule"/>
</dbReference>
<dbReference type="EMBL" id="JACBZO010000001">
    <property type="protein sequence ID" value="NYI41173.1"/>
    <property type="molecule type" value="Genomic_DNA"/>
</dbReference>
<sequence>MTDRKKVRIHHFREMKARGEKITMLTAYDFPTAKLFDEAGVDVLLVGDSLGDNILGHHNTGVVTLDEMIPMARAVSRGAQKAFVVADLPFGTYEVSPQQAVESAIRMMKEAQPHAIKFEGGRRVAAQVKAVVDAGIPFVGHLGFTPQSENMLGGRRIQGRGEGAYEDMLADALALQEAGACMIVLEMVISPVAEKLTAALDIPTIGIGAGPHTDGQVLVWLDALGMGDWSPSFSKHFGEVGKAMREAAAAYVGEVKGKTFPAANHTFDE</sequence>
<dbReference type="EC" id="2.1.2.11" evidence="7"/>
<dbReference type="InterPro" id="IPR015813">
    <property type="entry name" value="Pyrv/PenolPyrv_kinase-like_dom"/>
</dbReference>
<evidence type="ECO:0000256" key="9">
    <source>
        <dbReference type="PIRSR" id="PIRSR000388-2"/>
    </source>
</evidence>
<comment type="caution">
    <text evidence="11">The sequence shown here is derived from an EMBL/GenBank/DDBJ whole genome shotgun (WGS) entry which is preliminary data.</text>
</comment>
<dbReference type="PIRSF" id="PIRSF000388">
    <property type="entry name" value="Pantoate_hydroxy_MeTrfase"/>
    <property type="match status" value="1"/>
</dbReference>
<evidence type="ECO:0000256" key="6">
    <source>
        <dbReference type="ARBA" id="ARBA00056497"/>
    </source>
</evidence>
<dbReference type="GO" id="GO:0003864">
    <property type="term" value="F:3-methyl-2-oxobutanoate hydroxymethyltransferase activity"/>
    <property type="evidence" value="ECO:0007669"/>
    <property type="project" value="UniProtKB-UniRule"/>
</dbReference>
<feature type="binding site" evidence="7 10">
    <location>
        <position position="48"/>
    </location>
    <ligand>
        <name>Mg(2+)</name>
        <dbReference type="ChEBI" id="CHEBI:18420"/>
    </ligand>
</feature>